<organism evidence="4 5">
    <name type="scientific">Ascodesmis nigricans</name>
    <dbReference type="NCBI Taxonomy" id="341454"/>
    <lineage>
        <taxon>Eukaryota</taxon>
        <taxon>Fungi</taxon>
        <taxon>Dikarya</taxon>
        <taxon>Ascomycota</taxon>
        <taxon>Pezizomycotina</taxon>
        <taxon>Pezizomycetes</taxon>
        <taxon>Pezizales</taxon>
        <taxon>Ascodesmidaceae</taxon>
        <taxon>Ascodesmis</taxon>
    </lineage>
</organism>
<dbReference type="OrthoDB" id="27214at2759"/>
<accession>A0A4S2N3D9</accession>
<dbReference type="Proteomes" id="UP000298138">
    <property type="component" value="Unassembled WGS sequence"/>
</dbReference>
<name>A0A4S2N3D9_9PEZI</name>
<reference evidence="4 5" key="1">
    <citation type="submission" date="2019-04" db="EMBL/GenBank/DDBJ databases">
        <title>Comparative genomics and transcriptomics to analyze fruiting body development in filamentous ascomycetes.</title>
        <authorList>
            <consortium name="DOE Joint Genome Institute"/>
            <person name="Lutkenhaus R."/>
            <person name="Traeger S."/>
            <person name="Breuer J."/>
            <person name="Kuo A."/>
            <person name="Lipzen A."/>
            <person name="Pangilinan J."/>
            <person name="Dilworth D."/>
            <person name="Sandor L."/>
            <person name="Poggeler S."/>
            <person name="Barry K."/>
            <person name="Grigoriev I.V."/>
            <person name="Nowrousian M."/>
        </authorList>
    </citation>
    <scope>NUCLEOTIDE SEQUENCE [LARGE SCALE GENOMIC DNA]</scope>
    <source>
        <strain evidence="4 5">CBS 389.68</strain>
    </source>
</reference>
<dbReference type="Gene3D" id="3.90.226.10">
    <property type="entry name" value="2-enoyl-CoA Hydratase, Chain A, domain 1"/>
    <property type="match status" value="1"/>
</dbReference>
<dbReference type="AlphaFoldDB" id="A0A4S2N3D9"/>
<dbReference type="Pfam" id="PF23658">
    <property type="entry name" value="PDZ_CPAF_rel"/>
    <property type="match status" value="1"/>
</dbReference>
<feature type="region of interest" description="Disordered" evidence="1">
    <location>
        <begin position="339"/>
        <end position="365"/>
    </location>
</feature>
<sequence length="753" mass="83661">MRIPIALVAILSLASAQRSIDPCTKLAIELTNSQKTEYPFYVPASSAIACLRAIPFDQPTALDTIQNVRRYISFYSAATYVEQQPTPELELPPVHINRTLDQIESKVRRSQYNNNFEFDRDVYNLFGSVKDGHFTYAPTCYSELFKWEHAYPLVQVASSPDKLPEIYTADVVSLGFDPVNIGDKVSKINGLPPSEFLEEMVKTDPEADWVDPDARYNELLAFLISGYWVKGNFAERSTYYPDPITIEFATGKKVEVEWVAKFLGAEVTGSWRDAESFYQLFCLQTQDKIDAVTKLRGVVLPASSEIPTKTASPMKTPLPTDDSDWSFVDAKADNIEAPTGADKSLPAIPAYITPPSPKKLRRRQLSSSEEAQSFYPASAAFIGTPGQEIGFYYLDSSTVVFIVTAFLEIQTKSNNFLTMFSTFITRTIQVAKSAGITRILIDVTGNGGGYASLGQDMARQLFPDSEKIFFGQNMRWNPVLSAMLLQGDETQINGSFFDIGHHLQPDGTDFNSMADMLGPVHRDGDYFTKISIPDEIETNEEMNDVLEQDYSGPDPFKQKNVVVVTSGMCGSTCALFVEALTAAGARTVVFGGRPRIGPMQAVGGITGAQVLEFNDISSWIARFLPNSWWKISDVPRPLKVRVKSATVNFRNSWRRDGMYLPIEWLYTPADWKLFYTEPMLRELRKVHEAARDVAWGGKKDASGGKYVPVNGLDGKGWKPGSGASGGVGWGSRSGTGWRSLGELIWWKMGRGEL</sequence>
<dbReference type="InterPro" id="IPR056186">
    <property type="entry name" value="PDZ_CPAF-rel"/>
</dbReference>
<dbReference type="PANTHER" id="PTHR37049">
    <property type="entry name" value="PEPTIDASE S41 FAMILY PROTEIN"/>
    <property type="match status" value="1"/>
</dbReference>
<dbReference type="SUPFAM" id="SSF52096">
    <property type="entry name" value="ClpP/crotonase"/>
    <property type="match status" value="1"/>
</dbReference>
<evidence type="ECO:0000259" key="3">
    <source>
        <dbReference type="Pfam" id="PF23658"/>
    </source>
</evidence>
<dbReference type="InParanoid" id="A0A4S2N3D9"/>
<evidence type="ECO:0000313" key="4">
    <source>
        <dbReference type="EMBL" id="TGZ83627.1"/>
    </source>
</evidence>
<proteinExistence type="predicted"/>
<keyword evidence="2" id="KW-0732">Signal</keyword>
<feature type="chain" id="PRO_5020448765" description="CPAF-like PDZ domain-containing protein" evidence="2">
    <location>
        <begin position="17"/>
        <end position="753"/>
    </location>
</feature>
<keyword evidence="5" id="KW-1185">Reference proteome</keyword>
<dbReference type="InterPro" id="IPR052766">
    <property type="entry name" value="S41A_metabolite_peptidase"/>
</dbReference>
<evidence type="ECO:0000313" key="5">
    <source>
        <dbReference type="Proteomes" id="UP000298138"/>
    </source>
</evidence>
<evidence type="ECO:0000256" key="2">
    <source>
        <dbReference type="SAM" id="SignalP"/>
    </source>
</evidence>
<feature type="signal peptide" evidence="2">
    <location>
        <begin position="1"/>
        <end position="16"/>
    </location>
</feature>
<evidence type="ECO:0000256" key="1">
    <source>
        <dbReference type="SAM" id="MobiDB-lite"/>
    </source>
</evidence>
<gene>
    <name evidence="4" type="ORF">EX30DRAFT_368962</name>
</gene>
<dbReference type="PANTHER" id="PTHR37049:SF4">
    <property type="entry name" value="RHODANESE DOMAIN-CONTAINING PROTEIN"/>
    <property type="match status" value="1"/>
</dbReference>
<dbReference type="STRING" id="341454.A0A4S2N3D9"/>
<dbReference type="EMBL" id="ML220113">
    <property type="protein sequence ID" value="TGZ83627.1"/>
    <property type="molecule type" value="Genomic_DNA"/>
</dbReference>
<feature type="domain" description="CPAF-like PDZ" evidence="3">
    <location>
        <begin position="147"/>
        <end position="263"/>
    </location>
</feature>
<dbReference type="InterPro" id="IPR029045">
    <property type="entry name" value="ClpP/crotonase-like_dom_sf"/>
</dbReference>
<protein>
    <recommendedName>
        <fullName evidence="3">CPAF-like PDZ domain-containing protein</fullName>
    </recommendedName>
</protein>